<dbReference type="EMBL" id="JBBAYM010000242">
    <property type="protein sequence ID" value="MEI5617129.1"/>
    <property type="molecule type" value="Genomic_DNA"/>
</dbReference>
<accession>A0ABU8GVA6</accession>
<gene>
    <name evidence="2" type="ORF">WB403_49420</name>
</gene>
<comment type="caution">
    <text evidence="2">The sequence shown here is derived from an EMBL/GenBank/DDBJ whole genome shotgun (WGS) entry which is preliminary data.</text>
</comment>
<keyword evidence="1" id="KW-0732">Signal</keyword>
<evidence type="ECO:0008006" key="4">
    <source>
        <dbReference type="Google" id="ProtNLM"/>
    </source>
</evidence>
<evidence type="ECO:0000313" key="2">
    <source>
        <dbReference type="EMBL" id="MEI5617129.1"/>
    </source>
</evidence>
<protein>
    <recommendedName>
        <fullName evidence="4">EF-hand domain-containing protein</fullName>
    </recommendedName>
</protein>
<feature type="signal peptide" evidence="1">
    <location>
        <begin position="1"/>
        <end position="25"/>
    </location>
</feature>
<name>A0ABU8GVA6_9ACTN</name>
<feature type="chain" id="PRO_5046473568" description="EF-hand domain-containing protein" evidence="1">
    <location>
        <begin position="26"/>
        <end position="89"/>
    </location>
</feature>
<dbReference type="PROSITE" id="PS51257">
    <property type="entry name" value="PROKAR_LIPOPROTEIN"/>
    <property type="match status" value="1"/>
</dbReference>
<dbReference type="RefSeq" id="WP_336559035.1">
    <property type="nucleotide sequence ID" value="NZ_JBBAYM010000242.1"/>
</dbReference>
<feature type="non-terminal residue" evidence="2">
    <location>
        <position position="89"/>
    </location>
</feature>
<keyword evidence="3" id="KW-1185">Reference proteome</keyword>
<reference evidence="2 3" key="1">
    <citation type="submission" date="2024-03" db="EMBL/GenBank/DDBJ databases">
        <title>First Report of Pectobacterium brasiliscabiei causing potato scab in china.</title>
        <authorList>
            <person name="Handique U."/>
        </authorList>
    </citation>
    <scope>NUCLEOTIDE SEQUENCE [LARGE SCALE GENOMIC DNA]</scope>
    <source>
        <strain evidence="2 3">ZRIMU1503</strain>
    </source>
</reference>
<proteinExistence type="predicted"/>
<evidence type="ECO:0000256" key="1">
    <source>
        <dbReference type="SAM" id="SignalP"/>
    </source>
</evidence>
<evidence type="ECO:0000313" key="3">
    <source>
        <dbReference type="Proteomes" id="UP001365781"/>
    </source>
</evidence>
<organism evidence="2 3">
    <name type="scientific">Streptomyces brasiliscabiei</name>
    <dbReference type="NCBI Taxonomy" id="2736302"/>
    <lineage>
        <taxon>Bacteria</taxon>
        <taxon>Bacillati</taxon>
        <taxon>Actinomycetota</taxon>
        <taxon>Actinomycetes</taxon>
        <taxon>Kitasatosporales</taxon>
        <taxon>Streptomycetaceae</taxon>
        <taxon>Streptomyces</taxon>
    </lineage>
</organism>
<sequence>MNRIINGLAILCIITLLLSSCSSKAPKEARLIPKNAVAVASVNIFSLKEKLEKNGITIDTLLDKIFEKDSSGKVDRKAFEELRTEAGIN</sequence>
<dbReference type="Proteomes" id="UP001365781">
    <property type="component" value="Unassembled WGS sequence"/>
</dbReference>